<name>A0A226DF02_FOLCA</name>
<feature type="transmembrane region" description="Helical" evidence="1">
    <location>
        <begin position="47"/>
        <end position="68"/>
    </location>
</feature>
<evidence type="ECO:0000313" key="3">
    <source>
        <dbReference type="Proteomes" id="UP000198287"/>
    </source>
</evidence>
<accession>A0A226DF02</accession>
<keyword evidence="1" id="KW-1133">Transmembrane helix</keyword>
<feature type="transmembrane region" description="Helical" evidence="1">
    <location>
        <begin position="155"/>
        <end position="173"/>
    </location>
</feature>
<evidence type="ECO:0000256" key="1">
    <source>
        <dbReference type="SAM" id="Phobius"/>
    </source>
</evidence>
<evidence type="ECO:0000313" key="2">
    <source>
        <dbReference type="EMBL" id="OXA43161.1"/>
    </source>
</evidence>
<keyword evidence="3" id="KW-1185">Reference proteome</keyword>
<dbReference type="AlphaFoldDB" id="A0A226DF02"/>
<keyword evidence="1" id="KW-0472">Membrane</keyword>
<dbReference type="EMBL" id="LNIX01000023">
    <property type="protein sequence ID" value="OXA43161.1"/>
    <property type="molecule type" value="Genomic_DNA"/>
</dbReference>
<organism evidence="2 3">
    <name type="scientific">Folsomia candida</name>
    <name type="common">Springtail</name>
    <dbReference type="NCBI Taxonomy" id="158441"/>
    <lineage>
        <taxon>Eukaryota</taxon>
        <taxon>Metazoa</taxon>
        <taxon>Ecdysozoa</taxon>
        <taxon>Arthropoda</taxon>
        <taxon>Hexapoda</taxon>
        <taxon>Collembola</taxon>
        <taxon>Entomobryomorpha</taxon>
        <taxon>Isotomoidea</taxon>
        <taxon>Isotomidae</taxon>
        <taxon>Proisotominae</taxon>
        <taxon>Folsomia</taxon>
    </lineage>
</organism>
<feature type="transmembrane region" description="Helical" evidence="1">
    <location>
        <begin position="312"/>
        <end position="334"/>
    </location>
</feature>
<feature type="transmembrane region" description="Helical" evidence="1">
    <location>
        <begin position="373"/>
        <end position="391"/>
    </location>
</feature>
<sequence length="431" mass="49217">MPTPLIFYSIRQSFWCNSFLWKTPIGWDAKTNRMTYDVSSHVKYLPWYFIVFLIFFGVTSACSAYVVYWQYYAPREELSIAHSVQYALLIPGCSIGPGTALAVMRYGQHASQLKHDTGKKNTFAKCLNFLDRAFKKAKIPSIYLSNGSLDIGGKIWLIQVVMLINNFVAARGWDMVGLGYWVALTGAPIMSLLVIPLTVFLFKSDVFRFVLEDLWLYFGVQYASNPILVLFNTSLRIGLMFAFFMEAQRIFPFLLYFYGLTGQLVHENVQTVLEHAKKIRESNGTVNHQWIKVYIHLAMLSAQPEKQLATQVFFLMSSGLFLCAGCNFATIRFLDFGMPILYYTIFPIFAALVLGTIISLLPLAIEFHQNSETILDIWTCSIPGVIGFYFYKLDESVLTTYFVAILDWTINLLMTFHPRAEDANAFVTNLQ</sequence>
<protein>
    <submittedName>
        <fullName evidence="2">Uncharacterized protein</fullName>
    </submittedName>
</protein>
<proteinExistence type="predicted"/>
<reference evidence="2 3" key="1">
    <citation type="submission" date="2015-12" db="EMBL/GenBank/DDBJ databases">
        <title>The genome of Folsomia candida.</title>
        <authorList>
            <person name="Faddeeva A."/>
            <person name="Derks M.F."/>
            <person name="Anvar Y."/>
            <person name="Smit S."/>
            <person name="Van Straalen N."/>
            <person name="Roelofs D."/>
        </authorList>
    </citation>
    <scope>NUCLEOTIDE SEQUENCE [LARGE SCALE GENOMIC DNA]</scope>
    <source>
        <strain evidence="2 3">VU population</strain>
        <tissue evidence="2">Whole body</tissue>
    </source>
</reference>
<comment type="caution">
    <text evidence="2">The sequence shown here is derived from an EMBL/GenBank/DDBJ whole genome shotgun (WGS) entry which is preliminary data.</text>
</comment>
<gene>
    <name evidence="2" type="ORF">Fcan01_22075</name>
</gene>
<keyword evidence="1" id="KW-0812">Transmembrane</keyword>
<feature type="transmembrane region" description="Helical" evidence="1">
    <location>
        <begin position="179"/>
        <end position="202"/>
    </location>
</feature>
<feature type="transmembrane region" description="Helical" evidence="1">
    <location>
        <begin position="214"/>
        <end position="231"/>
    </location>
</feature>
<dbReference type="Proteomes" id="UP000198287">
    <property type="component" value="Unassembled WGS sequence"/>
</dbReference>
<feature type="transmembrane region" description="Helical" evidence="1">
    <location>
        <begin position="340"/>
        <end position="361"/>
    </location>
</feature>